<dbReference type="PANTHER" id="PTHR14950:SF37">
    <property type="entry name" value="ENDORIBONUCLEASE DICER"/>
    <property type="match status" value="1"/>
</dbReference>
<dbReference type="EMBL" id="KI894027">
    <property type="protein sequence ID" value="OBR89457.1"/>
    <property type="molecule type" value="Genomic_DNA"/>
</dbReference>
<gene>
    <name evidence="8" type="ORF">I303_01284</name>
</gene>
<feature type="domain" description="RNase III" evidence="7">
    <location>
        <begin position="627"/>
        <end position="690"/>
    </location>
</feature>
<feature type="compositionally biased region" description="Polar residues" evidence="6">
    <location>
        <begin position="81"/>
        <end position="102"/>
    </location>
</feature>
<sequence>MEVQKDKRDLPPHIKLDRLTPNSIKTLKDKSVITRSPKKRKIHYCDTESKSDITSAQGLNLGETASTGSRKKRKAERDQEQTSSSSNPHLDSQTSKTLSAPTAQPPMLSDPSFNNTPQAANPAEEVFTTRNGTTLSFQNAGDLLTRWHQAIGQQSIRYQEYNVPPTQPATDDTTAISNTTKRRMAEAELEGKVYIKASIGADHPQDTLRECLITLPGIGDVSSAKLPEGGWANKKIARKSAAFESVKLLYQLGHLDDDLRYIPAPSGLVPSPNEKVSMTSSTSMAIDEQLKWEKEVRLSSKSKVDWKHNEQKQAIKSRLPPSPSTSPEATSEVQGNGNYPAYVLPPFWSRCPPLQPDRLYATTIELLVDSPYYEDHDMKRSCRKLCLITSRPLEIFDSEGSRDLGLTIGDQQLSIGTKMRLVDCGKMKKWEEGNLEKAMKFTERLLRAQIHTPFKGRLEEVEWLIVPLKADFEHPSEEKGNRKRRLQRRDISWDEIGGIAEGPLWTPLNMENPEELLRQCQDGMVTLMAAEFSKRRYIKSVRHDLALSSPNPSIPGKTIEESLPKNIPGLKFPDQPILELEDVVTSSHGGYITSILLPSKCEITYRPAEMVNIHCIPSNVFRTTTLLPYFFHELDILLIASELNSRLFEDGIDTGLLGQALTPPGVNTDISGNYERLEFLGDTILKFLTTVNTHVQIQGILANAGKKCHDRATKGKIEDILLDMQVILSNRSLQSYSIKSELNLYIRSKRLRSKDWLPVDWDINWDEHSRNVNVTIVKKKKISSQEFLGKHHVGDKVIADVLEAIFAASYLTSRDLDQVISDMKILGIPLKNLNKWKDIKYSLPPINKSAEQKSPFHAQEKYMQFFKSKRNAVLGYEFNDQNIVNTIFSLDDSQERKTTFERYRFIGNALLDYLVVEYLYDTYPTESPAALHHLKVSSNISLSGKWPIRLALCAEYGLFDFITDANDQTKSHIAKIRRTMKTAKAKADRLRSQRSLEDDELEDGGLEWWTDLPFSHSTIPDLLEALLGAILHDSSFDLNPLRKILNEKFKPFWEKHCADPMATGTGTAMRTRTMRDKNPKSELIEWLQSKGCRRCLVEKKAVQTRTTSTALNGNASEITGKAITNKVNAESTEEEVIVHYHSKVIASEKTTTENAKKTMKDLCKIALVILRDQNGWEKMCDCPGKKK</sequence>
<dbReference type="InterPro" id="IPR036389">
    <property type="entry name" value="RNase_III_sf"/>
</dbReference>
<proteinExistence type="predicted"/>
<keyword evidence="1" id="KW-0677">Repeat</keyword>
<protein>
    <recommendedName>
        <fullName evidence="7">RNase III domain-containing protein</fullName>
    </recommendedName>
</protein>
<evidence type="ECO:0000256" key="6">
    <source>
        <dbReference type="SAM" id="MobiDB-lite"/>
    </source>
</evidence>
<evidence type="ECO:0000256" key="2">
    <source>
        <dbReference type="ARBA" id="ARBA00022741"/>
    </source>
</evidence>
<dbReference type="InterPro" id="IPR038248">
    <property type="entry name" value="Dicer_dimer_sf"/>
</dbReference>
<reference evidence="8" key="1">
    <citation type="submission" date="2013-07" db="EMBL/GenBank/DDBJ databases">
        <title>The Genome Sequence of Cryptococcus dejecticola CBS10117.</title>
        <authorList>
            <consortium name="The Broad Institute Genome Sequencing Platform"/>
            <person name="Cuomo C."/>
            <person name="Litvintseva A."/>
            <person name="Chen Y."/>
            <person name="Heitman J."/>
            <person name="Sun S."/>
            <person name="Springer D."/>
            <person name="Dromer F."/>
            <person name="Young S.K."/>
            <person name="Zeng Q."/>
            <person name="Gargeya S."/>
            <person name="Fitzgerald M."/>
            <person name="Abouelleil A."/>
            <person name="Alvarado L."/>
            <person name="Berlin A.M."/>
            <person name="Chapman S.B."/>
            <person name="Dewar J."/>
            <person name="Goldberg J."/>
            <person name="Griggs A."/>
            <person name="Gujja S."/>
            <person name="Hansen M."/>
            <person name="Howarth C."/>
            <person name="Imamovic A."/>
            <person name="Larimer J."/>
            <person name="McCowan C."/>
            <person name="Murphy C."/>
            <person name="Pearson M."/>
            <person name="Priest M."/>
            <person name="Roberts A."/>
            <person name="Saif S."/>
            <person name="Shea T."/>
            <person name="Sykes S."/>
            <person name="Wortman J."/>
            <person name="Nusbaum C."/>
            <person name="Birren B."/>
        </authorList>
    </citation>
    <scope>NUCLEOTIDE SEQUENCE [LARGE SCALE GENOMIC DNA]</scope>
    <source>
        <strain evidence="8">CBS 10117</strain>
    </source>
</reference>
<dbReference type="VEuPathDB" id="FungiDB:I303_01284"/>
<feature type="region of interest" description="Disordered" evidence="6">
    <location>
        <begin position="303"/>
        <end position="335"/>
    </location>
</feature>
<feature type="compositionally biased region" description="Basic and acidic residues" evidence="6">
    <location>
        <begin position="1"/>
        <end position="18"/>
    </location>
</feature>
<evidence type="ECO:0000256" key="4">
    <source>
        <dbReference type="ARBA" id="ARBA00022806"/>
    </source>
</evidence>
<dbReference type="Pfam" id="PF00636">
    <property type="entry name" value="Ribonuclease_3"/>
    <property type="match status" value="2"/>
</dbReference>
<dbReference type="GO" id="GO:0004525">
    <property type="term" value="F:ribonuclease III activity"/>
    <property type="evidence" value="ECO:0007669"/>
    <property type="project" value="InterPro"/>
</dbReference>
<dbReference type="GO" id="GO:0005634">
    <property type="term" value="C:nucleus"/>
    <property type="evidence" value="ECO:0007669"/>
    <property type="project" value="TreeGrafter"/>
</dbReference>
<dbReference type="InterPro" id="IPR005034">
    <property type="entry name" value="Dicer_dimerisation"/>
</dbReference>
<dbReference type="GO" id="GO:0030422">
    <property type="term" value="P:siRNA processing"/>
    <property type="evidence" value="ECO:0007669"/>
    <property type="project" value="TreeGrafter"/>
</dbReference>
<dbReference type="GO" id="GO:0005737">
    <property type="term" value="C:cytoplasm"/>
    <property type="evidence" value="ECO:0007669"/>
    <property type="project" value="TreeGrafter"/>
</dbReference>
<feature type="compositionally biased region" description="Polar residues" evidence="6">
    <location>
        <begin position="52"/>
        <end position="68"/>
    </location>
</feature>
<feature type="compositionally biased region" description="Basic and acidic residues" evidence="6">
    <location>
        <begin position="303"/>
        <end position="313"/>
    </location>
</feature>
<dbReference type="Gene3D" id="1.10.1520.10">
    <property type="entry name" value="Ribonuclease III domain"/>
    <property type="match status" value="2"/>
</dbReference>
<organism evidence="8">
    <name type="scientific">Kwoniella dejecticola CBS 10117</name>
    <dbReference type="NCBI Taxonomy" id="1296121"/>
    <lineage>
        <taxon>Eukaryota</taxon>
        <taxon>Fungi</taxon>
        <taxon>Dikarya</taxon>
        <taxon>Basidiomycota</taxon>
        <taxon>Agaricomycotina</taxon>
        <taxon>Tremellomycetes</taxon>
        <taxon>Tremellales</taxon>
        <taxon>Cryptococcaceae</taxon>
        <taxon>Kwoniella</taxon>
    </lineage>
</organism>
<name>A0A1A6AHB1_9TREE</name>
<evidence type="ECO:0000256" key="5">
    <source>
        <dbReference type="ARBA" id="ARBA00022840"/>
    </source>
</evidence>
<evidence type="ECO:0000259" key="7">
    <source>
        <dbReference type="PROSITE" id="PS50142"/>
    </source>
</evidence>
<dbReference type="Gene3D" id="3.30.160.380">
    <property type="entry name" value="Dicer dimerisation domain"/>
    <property type="match status" value="1"/>
</dbReference>
<evidence type="ECO:0000256" key="1">
    <source>
        <dbReference type="ARBA" id="ARBA00022737"/>
    </source>
</evidence>
<dbReference type="PANTHER" id="PTHR14950">
    <property type="entry name" value="DICER-RELATED"/>
    <property type="match status" value="1"/>
</dbReference>
<dbReference type="GO" id="GO:0005524">
    <property type="term" value="F:ATP binding"/>
    <property type="evidence" value="ECO:0007669"/>
    <property type="project" value="UniProtKB-KW"/>
</dbReference>
<keyword evidence="5" id="KW-0067">ATP-binding</keyword>
<evidence type="ECO:0000256" key="3">
    <source>
        <dbReference type="ARBA" id="ARBA00022801"/>
    </source>
</evidence>
<feature type="region of interest" description="Disordered" evidence="6">
    <location>
        <begin position="1"/>
        <end position="119"/>
    </location>
</feature>
<dbReference type="PROSITE" id="PS50142">
    <property type="entry name" value="RNASE_3_2"/>
    <property type="match status" value="2"/>
</dbReference>
<keyword evidence="4" id="KW-0347">Helicase</keyword>
<dbReference type="InterPro" id="IPR000999">
    <property type="entry name" value="RNase_III_dom"/>
</dbReference>
<keyword evidence="2" id="KW-0547">Nucleotide-binding</keyword>
<dbReference type="CDD" id="cd00593">
    <property type="entry name" value="RIBOc"/>
    <property type="match status" value="2"/>
</dbReference>
<feature type="domain" description="RNase III" evidence="7">
    <location>
        <begin position="874"/>
        <end position="1035"/>
    </location>
</feature>
<dbReference type="SUPFAM" id="SSF69065">
    <property type="entry name" value="RNase III domain-like"/>
    <property type="match status" value="2"/>
</dbReference>
<evidence type="ECO:0000313" key="8">
    <source>
        <dbReference type="EMBL" id="OBR89457.1"/>
    </source>
</evidence>
<keyword evidence="3" id="KW-0378">Hydrolase</keyword>
<dbReference type="Pfam" id="PF03368">
    <property type="entry name" value="Dicer_dimer"/>
    <property type="match status" value="1"/>
</dbReference>
<accession>A0A1A6AHB1</accession>
<dbReference type="GO" id="GO:0003723">
    <property type="term" value="F:RNA binding"/>
    <property type="evidence" value="ECO:0007669"/>
    <property type="project" value="TreeGrafter"/>
</dbReference>
<dbReference type="GO" id="GO:0004386">
    <property type="term" value="F:helicase activity"/>
    <property type="evidence" value="ECO:0007669"/>
    <property type="project" value="UniProtKB-KW"/>
</dbReference>
<dbReference type="AlphaFoldDB" id="A0A1A6AHB1"/>
<dbReference type="STRING" id="1296121.A0A1A6AHB1"/>
<dbReference type="OrthoDB" id="416741at2759"/>